<sequence length="89" mass="9568">MSILPTQSQGSNSSSSFNSDSLNPNSPNHGSAVDLLSSHLPRHFQSLQFSDPQSPPPASIAISGFVEFSQLNLAFMIFCTVVMRGLSRN</sequence>
<name>A0A2P2KWM2_RHIMU</name>
<protein>
    <submittedName>
        <fullName evidence="3">Uncharacterized protein</fullName>
    </submittedName>
</protein>
<feature type="compositionally biased region" description="Polar residues" evidence="1">
    <location>
        <begin position="1"/>
        <end position="10"/>
    </location>
</feature>
<feature type="transmembrane region" description="Helical" evidence="2">
    <location>
        <begin position="60"/>
        <end position="83"/>
    </location>
</feature>
<feature type="compositionally biased region" description="Low complexity" evidence="1">
    <location>
        <begin position="11"/>
        <end position="28"/>
    </location>
</feature>
<evidence type="ECO:0000256" key="2">
    <source>
        <dbReference type="SAM" id="Phobius"/>
    </source>
</evidence>
<keyword evidence="2" id="KW-0812">Transmembrane</keyword>
<evidence type="ECO:0000313" key="3">
    <source>
        <dbReference type="EMBL" id="MBX10098.1"/>
    </source>
</evidence>
<evidence type="ECO:0000256" key="1">
    <source>
        <dbReference type="SAM" id="MobiDB-lite"/>
    </source>
</evidence>
<dbReference type="EMBL" id="GGEC01029614">
    <property type="protein sequence ID" value="MBX10098.1"/>
    <property type="molecule type" value="Transcribed_RNA"/>
</dbReference>
<keyword evidence="2" id="KW-1133">Transmembrane helix</keyword>
<keyword evidence="2" id="KW-0472">Membrane</keyword>
<feature type="region of interest" description="Disordered" evidence="1">
    <location>
        <begin position="1"/>
        <end position="34"/>
    </location>
</feature>
<dbReference type="AlphaFoldDB" id="A0A2P2KWM2"/>
<organism evidence="3">
    <name type="scientific">Rhizophora mucronata</name>
    <name type="common">Asiatic mangrove</name>
    <dbReference type="NCBI Taxonomy" id="61149"/>
    <lineage>
        <taxon>Eukaryota</taxon>
        <taxon>Viridiplantae</taxon>
        <taxon>Streptophyta</taxon>
        <taxon>Embryophyta</taxon>
        <taxon>Tracheophyta</taxon>
        <taxon>Spermatophyta</taxon>
        <taxon>Magnoliopsida</taxon>
        <taxon>eudicotyledons</taxon>
        <taxon>Gunneridae</taxon>
        <taxon>Pentapetalae</taxon>
        <taxon>rosids</taxon>
        <taxon>fabids</taxon>
        <taxon>Malpighiales</taxon>
        <taxon>Rhizophoraceae</taxon>
        <taxon>Rhizophora</taxon>
    </lineage>
</organism>
<accession>A0A2P2KWM2</accession>
<reference evidence="3" key="1">
    <citation type="submission" date="2018-02" db="EMBL/GenBank/DDBJ databases">
        <title>Rhizophora mucronata_Transcriptome.</title>
        <authorList>
            <person name="Meera S.P."/>
            <person name="Sreeshan A."/>
            <person name="Augustine A."/>
        </authorList>
    </citation>
    <scope>NUCLEOTIDE SEQUENCE</scope>
    <source>
        <tissue evidence="3">Leaf</tissue>
    </source>
</reference>
<proteinExistence type="predicted"/>